<dbReference type="AlphaFoldDB" id="A0A6H2H0Y7"/>
<evidence type="ECO:0000256" key="1">
    <source>
        <dbReference type="ARBA" id="ARBA00023125"/>
    </source>
</evidence>
<keyword evidence="1" id="KW-0238">DNA-binding</keyword>
<organism evidence="3 4">
    <name type="scientific">Paenibacillus albicereus</name>
    <dbReference type="NCBI Taxonomy" id="2726185"/>
    <lineage>
        <taxon>Bacteria</taxon>
        <taxon>Bacillati</taxon>
        <taxon>Bacillota</taxon>
        <taxon>Bacilli</taxon>
        <taxon>Bacillales</taxon>
        <taxon>Paenibacillaceae</taxon>
        <taxon>Paenibacillus</taxon>
    </lineage>
</organism>
<dbReference type="InterPro" id="IPR000551">
    <property type="entry name" value="MerR-type_HTH_dom"/>
</dbReference>
<evidence type="ECO:0000259" key="2">
    <source>
        <dbReference type="PROSITE" id="PS50937"/>
    </source>
</evidence>
<sequence length="250" mass="28638">MLGVSEMAEAGGVTVKTLHYYHRIGLLPPAEVSEAGYRFYGPEEMLRLRHILFYRELEFTLEQIKQLLDQEPNTLCLLEDQHGRTVERIDRWKRMLRTLEGAIQAARKGEEIKMSVDQFEGFKDEEQWKEAMRQQREYVQEQYGHDLGTELPLDVGSLNEQAEESAQFTETLADLLRSGERHDGEAATGAVRQHILFMQAHGHAVTPQSFVEQSVFFREDPFHRQLLEGKQAGLSYYLAAAAEAVAKPSE</sequence>
<dbReference type="Gene3D" id="1.10.1660.10">
    <property type="match status" value="1"/>
</dbReference>
<evidence type="ECO:0000313" key="3">
    <source>
        <dbReference type="EMBL" id="QJC53354.1"/>
    </source>
</evidence>
<dbReference type="SMART" id="SM00422">
    <property type="entry name" value="HTH_MERR"/>
    <property type="match status" value="1"/>
</dbReference>
<dbReference type="InterPro" id="IPR009061">
    <property type="entry name" value="DNA-bd_dom_put_sf"/>
</dbReference>
<dbReference type="RefSeq" id="WP_168908893.1">
    <property type="nucleotide sequence ID" value="NZ_CP051428.1"/>
</dbReference>
<evidence type="ECO:0000313" key="4">
    <source>
        <dbReference type="Proteomes" id="UP000502136"/>
    </source>
</evidence>
<dbReference type="Pfam" id="PF13411">
    <property type="entry name" value="MerR_1"/>
    <property type="match status" value="1"/>
</dbReference>
<gene>
    <name evidence="3" type="ORF">HGI30_18420</name>
</gene>
<proteinExistence type="predicted"/>
<dbReference type="PROSITE" id="PS50937">
    <property type="entry name" value="HTH_MERR_2"/>
    <property type="match status" value="1"/>
</dbReference>
<dbReference type="PANTHER" id="PTHR30204:SF90">
    <property type="entry name" value="HTH-TYPE TRANSCRIPTIONAL ACTIVATOR MTA"/>
    <property type="match status" value="1"/>
</dbReference>
<dbReference type="Proteomes" id="UP000502136">
    <property type="component" value="Chromosome"/>
</dbReference>
<feature type="domain" description="HTH merR-type" evidence="2">
    <location>
        <begin position="1"/>
        <end position="70"/>
    </location>
</feature>
<dbReference type="SUPFAM" id="SSF46955">
    <property type="entry name" value="Putative DNA-binding domain"/>
    <property type="match status" value="1"/>
</dbReference>
<dbReference type="PANTHER" id="PTHR30204">
    <property type="entry name" value="REDOX-CYCLING DRUG-SENSING TRANSCRIPTIONAL ACTIVATOR SOXR"/>
    <property type="match status" value="1"/>
</dbReference>
<dbReference type="PRINTS" id="PR00040">
    <property type="entry name" value="HTHMERR"/>
</dbReference>
<dbReference type="KEGG" id="palr:HGI30_18420"/>
<dbReference type="EMBL" id="CP051428">
    <property type="protein sequence ID" value="QJC53354.1"/>
    <property type="molecule type" value="Genomic_DNA"/>
</dbReference>
<name>A0A6H2H0Y7_9BACL</name>
<dbReference type="GO" id="GO:0003677">
    <property type="term" value="F:DNA binding"/>
    <property type="evidence" value="ECO:0007669"/>
    <property type="project" value="UniProtKB-KW"/>
</dbReference>
<reference evidence="3 4" key="1">
    <citation type="submission" date="2020-04" db="EMBL/GenBank/DDBJ databases">
        <title>Novel Paenibacillus strain UniB2 isolated from commercial digestive syrup.</title>
        <authorList>
            <person name="Thorat V."/>
            <person name="Kirdat K."/>
            <person name="Tiwarekar B."/>
            <person name="Yadav A."/>
        </authorList>
    </citation>
    <scope>NUCLEOTIDE SEQUENCE [LARGE SCALE GENOMIC DNA]</scope>
    <source>
        <strain evidence="3 4">UniB2</strain>
    </source>
</reference>
<accession>A0A6H2H0Y7</accession>
<dbReference type="GO" id="GO:0003700">
    <property type="term" value="F:DNA-binding transcription factor activity"/>
    <property type="evidence" value="ECO:0007669"/>
    <property type="project" value="InterPro"/>
</dbReference>
<keyword evidence="4" id="KW-1185">Reference proteome</keyword>
<dbReference type="InterPro" id="IPR047057">
    <property type="entry name" value="MerR_fam"/>
</dbReference>
<dbReference type="CDD" id="cd01106">
    <property type="entry name" value="HTH_TipAL-Mta"/>
    <property type="match status" value="1"/>
</dbReference>
<protein>
    <submittedName>
        <fullName evidence="3">MerR family transcriptional regulator</fullName>
    </submittedName>
</protein>